<dbReference type="SUPFAM" id="SSF52440">
    <property type="entry name" value="PreATP-grasp domain"/>
    <property type="match status" value="1"/>
</dbReference>
<evidence type="ECO:0000256" key="11">
    <source>
        <dbReference type="ARBA" id="ARBA00022840"/>
    </source>
</evidence>
<name>A0A4S2L0Q7_9HYME</name>
<evidence type="ECO:0000313" key="17">
    <source>
        <dbReference type="Proteomes" id="UP000310200"/>
    </source>
</evidence>
<comment type="cofactor">
    <cofactor evidence="1">
        <name>Mg(2+)</name>
        <dbReference type="ChEBI" id="CHEBI:18420"/>
    </cofactor>
</comment>
<dbReference type="InterPro" id="IPR005615">
    <property type="entry name" value="Glutathione_synthase"/>
</dbReference>
<dbReference type="InterPro" id="IPR014042">
    <property type="entry name" value="Glutathione_synthase_a-hlx"/>
</dbReference>
<dbReference type="InterPro" id="IPR014709">
    <property type="entry name" value="Glutathione_synthase_C_euk"/>
</dbReference>
<feature type="domain" description="Glutathione synthase substrate-binding" evidence="15">
    <location>
        <begin position="267"/>
        <end position="369"/>
    </location>
</feature>
<keyword evidence="7" id="KW-0436">Ligase</keyword>
<gene>
    <name evidence="16" type="ORF">DBV15_01630</name>
</gene>
<evidence type="ECO:0000256" key="6">
    <source>
        <dbReference type="ARBA" id="ARBA00020821"/>
    </source>
</evidence>
<dbReference type="Gene3D" id="3.30.470.20">
    <property type="entry name" value="ATP-grasp fold, B domain"/>
    <property type="match status" value="1"/>
</dbReference>
<dbReference type="Gene3D" id="3.30.1490.80">
    <property type="match status" value="1"/>
</dbReference>
<dbReference type="AlphaFoldDB" id="A0A4S2L0Q7"/>
<keyword evidence="8" id="KW-0317">Glutathione biosynthesis</keyword>
<dbReference type="InterPro" id="IPR014049">
    <property type="entry name" value="Glutathione_synthase_N_euk"/>
</dbReference>
<evidence type="ECO:0000256" key="14">
    <source>
        <dbReference type="ARBA" id="ARBA00048871"/>
    </source>
</evidence>
<dbReference type="EMBL" id="QBLH01000372">
    <property type="protein sequence ID" value="TGZ56223.1"/>
    <property type="molecule type" value="Genomic_DNA"/>
</dbReference>
<dbReference type="InterPro" id="IPR015919">
    <property type="entry name" value="Cadherin-like_sf"/>
</dbReference>
<sequence length="665" mass="75257">MGHHTRYPAIVMGLSHGMPIGHRTCRLSSCRALLTFTAVKLETTEYHDDSVDYCSYLILDFVMSTCRLEPCIQLPLSEEELKESVDKAKDWALMHGISMRSRKNFNKDQVQVLPLTLLPSSFPRKAFLAVKDVQTLLNELIHKVAHDKEFLTSSLRSTIQADPFTAKLFHIYETVHEKGFSQSISLGLLRSDYLLHNDGSAIKQVEINTIATSFAALATVTSEYHKYILGELGYRKKACEQIPENNALIGFCKGLVLAWELYNNPEAIILFIVEDVTHNISDQRLHEFQVRQLCPKIKIVRRSLTSLALEGIKLGPNKELIVSNMVVAVVYYRSGYELEAYPTEKEWDIRLLIECSRAIKCPSVQYHLAGTKKVQQSLAQPDILNKFLKNYAYVTRVQEIFTGLYTLDFNDDGEKAVQMAINEPNKFVLKPQREGGGNNIYNENIRSWLNSMKESQERTGWILMDRICPPLQKNYLIRAAQESLLEDNIDLSDVITELGIYGVIIGDSNNKIVLNEQVGHVLRTKSSSEDEGGILVTGRTEQTNKGNTFRLESNKDVADIKLSQHLDYASNTQYSLIVRVQNKYQLAAETVGDIEVLDNIPVFRDIKRGSVLENEPRGVPVMQVRAIDTDETSANNQISYELENSRTSLPSTRKLTNVAVYDIVV</sequence>
<evidence type="ECO:0000256" key="10">
    <source>
        <dbReference type="ARBA" id="ARBA00022741"/>
    </source>
</evidence>
<organism evidence="16 17">
    <name type="scientific">Temnothorax longispinosus</name>
    <dbReference type="NCBI Taxonomy" id="300112"/>
    <lineage>
        <taxon>Eukaryota</taxon>
        <taxon>Metazoa</taxon>
        <taxon>Ecdysozoa</taxon>
        <taxon>Arthropoda</taxon>
        <taxon>Hexapoda</taxon>
        <taxon>Insecta</taxon>
        <taxon>Pterygota</taxon>
        <taxon>Neoptera</taxon>
        <taxon>Endopterygota</taxon>
        <taxon>Hymenoptera</taxon>
        <taxon>Apocrita</taxon>
        <taxon>Aculeata</taxon>
        <taxon>Formicoidea</taxon>
        <taxon>Formicidae</taxon>
        <taxon>Myrmicinae</taxon>
        <taxon>Temnothorax</taxon>
    </lineage>
</organism>
<evidence type="ECO:0000256" key="3">
    <source>
        <dbReference type="ARBA" id="ARBA00010385"/>
    </source>
</evidence>
<dbReference type="Gene3D" id="3.40.50.1760">
    <property type="entry name" value="Glutathione synthase, substrate-binding domain superfamily, eukaryotic"/>
    <property type="match status" value="1"/>
</dbReference>
<dbReference type="InterPro" id="IPR037013">
    <property type="entry name" value="GSH-S_sub-bd_sf"/>
</dbReference>
<keyword evidence="17" id="KW-1185">Reference proteome</keyword>
<dbReference type="NCBIfam" id="TIGR01986">
    <property type="entry name" value="glut_syn_euk"/>
    <property type="match status" value="1"/>
</dbReference>
<dbReference type="GO" id="GO:0016020">
    <property type="term" value="C:membrane"/>
    <property type="evidence" value="ECO:0007669"/>
    <property type="project" value="InterPro"/>
</dbReference>
<evidence type="ECO:0000313" key="16">
    <source>
        <dbReference type="EMBL" id="TGZ56223.1"/>
    </source>
</evidence>
<dbReference type="CDD" id="cd11304">
    <property type="entry name" value="Cadherin_repeat"/>
    <property type="match status" value="1"/>
</dbReference>
<keyword evidence="12" id="KW-0460">Magnesium</keyword>
<comment type="similarity">
    <text evidence="3">Belongs to the eukaryotic GSH synthase family.</text>
</comment>
<dbReference type="EC" id="6.3.2.3" evidence="5"/>
<dbReference type="Pfam" id="PF03199">
    <property type="entry name" value="GSH_synthase"/>
    <property type="match status" value="1"/>
</dbReference>
<dbReference type="GO" id="GO:0043295">
    <property type="term" value="F:glutathione binding"/>
    <property type="evidence" value="ECO:0007669"/>
    <property type="project" value="TreeGrafter"/>
</dbReference>
<dbReference type="SUPFAM" id="SSF56059">
    <property type="entry name" value="Glutathione synthetase ATP-binding domain-like"/>
    <property type="match status" value="1"/>
</dbReference>
<comment type="pathway">
    <text evidence="2">Sulfur metabolism; glutathione biosynthesis; glutathione from L-cysteine and L-glutamate: step 2/2.</text>
</comment>
<comment type="caution">
    <text evidence="16">The sequence shown here is derived from an EMBL/GenBank/DDBJ whole genome shotgun (WGS) entry which is preliminary data.</text>
</comment>
<dbReference type="Proteomes" id="UP000310200">
    <property type="component" value="Unassembled WGS sequence"/>
</dbReference>
<evidence type="ECO:0000256" key="12">
    <source>
        <dbReference type="ARBA" id="ARBA00022842"/>
    </source>
</evidence>
<dbReference type="Gene3D" id="1.10.1080.10">
    <property type="entry name" value="Glutathione Synthetase, Chain A, domain 3"/>
    <property type="match status" value="1"/>
</dbReference>
<dbReference type="Pfam" id="PF03917">
    <property type="entry name" value="GSH_synth_ATP"/>
    <property type="match status" value="1"/>
</dbReference>
<dbReference type="Gene3D" id="3.30.1490.50">
    <property type="match status" value="1"/>
</dbReference>
<evidence type="ECO:0000256" key="5">
    <source>
        <dbReference type="ARBA" id="ARBA00012214"/>
    </source>
</evidence>
<evidence type="ECO:0000256" key="7">
    <source>
        <dbReference type="ARBA" id="ARBA00022598"/>
    </source>
</evidence>
<protein>
    <recommendedName>
        <fullName evidence="6">Glutathione synthetase</fullName>
        <ecNumber evidence="5">6.3.2.3</ecNumber>
    </recommendedName>
    <alternativeName>
        <fullName evidence="13">Glutathione synthase</fullName>
    </alternativeName>
</protein>
<comment type="catalytic activity">
    <reaction evidence="14">
        <text>gamma-L-glutamyl-L-cysteine + glycine + ATP = glutathione + ADP + phosphate + H(+)</text>
        <dbReference type="Rhea" id="RHEA:13557"/>
        <dbReference type="ChEBI" id="CHEBI:15378"/>
        <dbReference type="ChEBI" id="CHEBI:30616"/>
        <dbReference type="ChEBI" id="CHEBI:43474"/>
        <dbReference type="ChEBI" id="CHEBI:57305"/>
        <dbReference type="ChEBI" id="CHEBI:57925"/>
        <dbReference type="ChEBI" id="CHEBI:58173"/>
        <dbReference type="ChEBI" id="CHEBI:456216"/>
        <dbReference type="EC" id="6.3.2.3"/>
    </reaction>
    <physiologicalReaction direction="left-to-right" evidence="14">
        <dbReference type="Rhea" id="RHEA:13558"/>
    </physiologicalReaction>
</comment>
<dbReference type="STRING" id="300112.A0A4S2L0Q7"/>
<dbReference type="PANTHER" id="PTHR11130">
    <property type="entry name" value="GLUTATHIONE SYNTHETASE"/>
    <property type="match status" value="1"/>
</dbReference>
<evidence type="ECO:0000256" key="8">
    <source>
        <dbReference type="ARBA" id="ARBA00022684"/>
    </source>
</evidence>
<keyword evidence="9" id="KW-0479">Metal-binding</keyword>
<dbReference type="FunFam" id="3.30.1490.50:FF:000001">
    <property type="entry name" value="Glutathione synthetase"/>
    <property type="match status" value="1"/>
</dbReference>
<dbReference type="SUPFAM" id="SSF49313">
    <property type="entry name" value="Cadherin-like"/>
    <property type="match status" value="1"/>
</dbReference>
<accession>A0A4S2L0Q7</accession>
<keyword evidence="11" id="KW-0067">ATP-binding</keyword>
<evidence type="ECO:0000256" key="13">
    <source>
        <dbReference type="ARBA" id="ARBA00030403"/>
    </source>
</evidence>
<evidence type="ECO:0000256" key="2">
    <source>
        <dbReference type="ARBA" id="ARBA00004965"/>
    </source>
</evidence>
<reference evidence="16 17" key="1">
    <citation type="journal article" date="2019" name="Philos. Trans. R. Soc. Lond., B, Biol. Sci.">
        <title>Ant behaviour and brain gene expression of defending hosts depend on the ecological success of the intruding social parasite.</title>
        <authorList>
            <person name="Kaur R."/>
            <person name="Stoldt M."/>
            <person name="Jongepier E."/>
            <person name="Feldmeyer B."/>
            <person name="Menzel F."/>
            <person name="Bornberg-Bauer E."/>
            <person name="Foitzik S."/>
        </authorList>
    </citation>
    <scope>NUCLEOTIDE SEQUENCE [LARGE SCALE GENOMIC DNA]</scope>
    <source>
        <tissue evidence="16">Whole body</tissue>
    </source>
</reference>
<dbReference type="GO" id="GO:0005509">
    <property type="term" value="F:calcium ion binding"/>
    <property type="evidence" value="ECO:0007669"/>
    <property type="project" value="InterPro"/>
</dbReference>
<evidence type="ECO:0000256" key="4">
    <source>
        <dbReference type="ARBA" id="ARBA00011738"/>
    </source>
</evidence>
<evidence type="ECO:0000256" key="1">
    <source>
        <dbReference type="ARBA" id="ARBA00001946"/>
    </source>
</evidence>
<dbReference type="GO" id="GO:0005829">
    <property type="term" value="C:cytosol"/>
    <property type="evidence" value="ECO:0007669"/>
    <property type="project" value="TreeGrafter"/>
</dbReference>
<dbReference type="PANTHER" id="PTHR11130:SF0">
    <property type="entry name" value="GLUTATHIONE SYNTHETASE"/>
    <property type="match status" value="1"/>
</dbReference>
<dbReference type="GO" id="GO:0005524">
    <property type="term" value="F:ATP binding"/>
    <property type="evidence" value="ECO:0007669"/>
    <property type="project" value="UniProtKB-KW"/>
</dbReference>
<comment type="subunit">
    <text evidence="4">Homodimer.</text>
</comment>
<proteinExistence type="inferred from homology"/>
<evidence type="ECO:0000256" key="9">
    <source>
        <dbReference type="ARBA" id="ARBA00022723"/>
    </source>
</evidence>
<dbReference type="InterPro" id="IPR004887">
    <property type="entry name" value="GSH_synth_subst-bd"/>
</dbReference>
<dbReference type="UniPathway" id="UPA00142">
    <property type="reaction ID" value="UER00210"/>
</dbReference>
<dbReference type="GO" id="GO:0004363">
    <property type="term" value="F:glutathione synthase activity"/>
    <property type="evidence" value="ECO:0007669"/>
    <property type="project" value="UniProtKB-EC"/>
</dbReference>
<dbReference type="Gene3D" id="2.60.40.60">
    <property type="entry name" value="Cadherins"/>
    <property type="match status" value="1"/>
</dbReference>
<evidence type="ECO:0000259" key="15">
    <source>
        <dbReference type="Pfam" id="PF03199"/>
    </source>
</evidence>
<keyword evidence="10" id="KW-0547">Nucleotide-binding</keyword>
<dbReference type="InterPro" id="IPR016185">
    <property type="entry name" value="PreATP-grasp_dom_sf"/>
</dbReference>